<sequence length="519" mass="56114">MYAIPNVAINVPFLSAWHDLIVNGTSPVTIPHPLNEIPGKVDVQVKVTHGGQDYFFPGIGSGQSDDDILAQYGGVAYLYNHLHVRVFIPKEKSDSHGIGRVITTGEGSYSGPFFGTFVTGKVRIRVWKLSDWPIPNYEGSLSISNSAPYQTLSHCLGTYTYPDFVTVQLKFTDGYVTDASGVVPLTVDDSGLAASLTHTEHICGVVYSVTQTSMTFWSPNKNRDYVACISDGWGSSSYTYSSADIIVRQWILSTFDIHTDYSFSYQWGDVTTGRVPTLIPINLDNDIVTVQVKDATTSNGRMFLGAGSVTVGRTGENFGGIVYGYTNSEILLWTPNVAEGHLIYVGGVWGGGVDPVAVNNVQITVKVIKTGSAGSSMTTWANPIPAPSNITHADVMVTCNHAQYSCMEGYRSNGANTLITYDGTSWSTTTLQCSAVQKPVNATPIEDIIRFLKISKTNTSAYERSRTCASDPRPSSRAIGGILGAGVLCFITALIFIADCGTLLRNRKAFCSKLDNDDD</sequence>
<keyword evidence="1" id="KW-1133">Transmembrane helix</keyword>
<dbReference type="KEGG" id="cvn:111102212"/>
<feature type="transmembrane region" description="Helical" evidence="1">
    <location>
        <begin position="478"/>
        <end position="498"/>
    </location>
</feature>
<keyword evidence="1" id="KW-0472">Membrane</keyword>
<name>A0A8B8AGW1_CRAVI</name>
<keyword evidence="1" id="KW-0812">Transmembrane</keyword>
<organism evidence="2 3">
    <name type="scientific">Crassostrea virginica</name>
    <name type="common">Eastern oyster</name>
    <dbReference type="NCBI Taxonomy" id="6565"/>
    <lineage>
        <taxon>Eukaryota</taxon>
        <taxon>Metazoa</taxon>
        <taxon>Spiralia</taxon>
        <taxon>Lophotrochozoa</taxon>
        <taxon>Mollusca</taxon>
        <taxon>Bivalvia</taxon>
        <taxon>Autobranchia</taxon>
        <taxon>Pteriomorphia</taxon>
        <taxon>Ostreida</taxon>
        <taxon>Ostreoidea</taxon>
        <taxon>Ostreidae</taxon>
        <taxon>Crassostrea</taxon>
    </lineage>
</organism>
<gene>
    <name evidence="3" type="primary">LOC111102212</name>
</gene>
<dbReference type="OrthoDB" id="6195272at2759"/>
<dbReference type="Proteomes" id="UP000694844">
    <property type="component" value="Chromosome 6"/>
</dbReference>
<proteinExistence type="predicted"/>
<dbReference type="RefSeq" id="XP_022290571.1">
    <property type="nucleotide sequence ID" value="XM_022434863.1"/>
</dbReference>
<accession>A0A8B8AGW1</accession>
<protein>
    <submittedName>
        <fullName evidence="3">Uncharacterized protein LOC111102212</fullName>
    </submittedName>
</protein>
<keyword evidence="2" id="KW-1185">Reference proteome</keyword>
<dbReference type="GeneID" id="111102212"/>
<evidence type="ECO:0000313" key="2">
    <source>
        <dbReference type="Proteomes" id="UP000694844"/>
    </source>
</evidence>
<evidence type="ECO:0000313" key="3">
    <source>
        <dbReference type="RefSeq" id="XP_022290571.1"/>
    </source>
</evidence>
<reference evidence="3" key="1">
    <citation type="submission" date="2025-08" db="UniProtKB">
        <authorList>
            <consortium name="RefSeq"/>
        </authorList>
    </citation>
    <scope>IDENTIFICATION</scope>
    <source>
        <tissue evidence="3">Whole sample</tissue>
    </source>
</reference>
<evidence type="ECO:0000256" key="1">
    <source>
        <dbReference type="SAM" id="Phobius"/>
    </source>
</evidence>
<dbReference type="AlphaFoldDB" id="A0A8B8AGW1"/>